<feature type="signal peptide" evidence="2">
    <location>
        <begin position="1"/>
        <end position="18"/>
    </location>
</feature>
<feature type="compositionally biased region" description="Basic and acidic residues" evidence="1">
    <location>
        <begin position="111"/>
        <end position="123"/>
    </location>
</feature>
<dbReference type="EMBL" id="LJUO01000017">
    <property type="protein sequence ID" value="KPK73040.1"/>
    <property type="molecule type" value="Genomic_DNA"/>
</dbReference>
<dbReference type="Proteomes" id="UP000051096">
    <property type="component" value="Unassembled WGS sequence"/>
</dbReference>
<gene>
    <name evidence="3" type="ORF">AMJ87_02985</name>
</gene>
<sequence>MKRMIVLICMVSFLFAVKTVVRSNETSDVRSPTRIEVVQSRNDSKDDDARKDRFQDADSNSVNDQREDDFQKIKLLRTKHRPAEPSTSRDKTKEVEKPKQSSKKPSQPTKAPERKSNDTKKSR</sequence>
<accession>A0A0S8GJS0</accession>
<keyword evidence="2" id="KW-0732">Signal</keyword>
<dbReference type="AlphaFoldDB" id="A0A0S8GJS0"/>
<name>A0A0S8GJS0_UNCW3</name>
<feature type="chain" id="PRO_5006646974" evidence="2">
    <location>
        <begin position="19"/>
        <end position="123"/>
    </location>
</feature>
<feature type="region of interest" description="Disordered" evidence="1">
    <location>
        <begin position="23"/>
        <end position="123"/>
    </location>
</feature>
<feature type="compositionally biased region" description="Basic and acidic residues" evidence="1">
    <location>
        <begin position="42"/>
        <end position="56"/>
    </location>
</feature>
<proteinExistence type="predicted"/>
<comment type="caution">
    <text evidence="3">The sequence shown here is derived from an EMBL/GenBank/DDBJ whole genome shotgun (WGS) entry which is preliminary data.</text>
</comment>
<evidence type="ECO:0000256" key="2">
    <source>
        <dbReference type="SAM" id="SignalP"/>
    </source>
</evidence>
<feature type="compositionally biased region" description="Basic and acidic residues" evidence="1">
    <location>
        <begin position="81"/>
        <end position="99"/>
    </location>
</feature>
<evidence type="ECO:0000313" key="4">
    <source>
        <dbReference type="Proteomes" id="UP000051096"/>
    </source>
</evidence>
<reference evidence="3 4" key="1">
    <citation type="journal article" date="2015" name="Microbiome">
        <title>Genomic resolution of linkages in carbon, nitrogen, and sulfur cycling among widespread estuary sediment bacteria.</title>
        <authorList>
            <person name="Baker B.J."/>
            <person name="Lazar C.S."/>
            <person name="Teske A.P."/>
            <person name="Dick G.J."/>
        </authorList>
    </citation>
    <scope>NUCLEOTIDE SEQUENCE [LARGE SCALE GENOMIC DNA]</scope>
    <source>
        <strain evidence="3">SM23_60</strain>
    </source>
</reference>
<protein>
    <submittedName>
        <fullName evidence="3">Uncharacterized protein</fullName>
    </submittedName>
</protein>
<evidence type="ECO:0000313" key="3">
    <source>
        <dbReference type="EMBL" id="KPK73040.1"/>
    </source>
</evidence>
<organism evidence="3 4">
    <name type="scientific">candidate division WOR_3 bacterium SM23_60</name>
    <dbReference type="NCBI Taxonomy" id="1703780"/>
    <lineage>
        <taxon>Bacteria</taxon>
        <taxon>Bacteria division WOR-3</taxon>
    </lineage>
</organism>
<evidence type="ECO:0000256" key="1">
    <source>
        <dbReference type="SAM" id="MobiDB-lite"/>
    </source>
</evidence>